<reference evidence="3" key="1">
    <citation type="submission" date="2017-03" db="EMBL/GenBank/DDBJ databases">
        <title>Phytopthora megakarya and P. palmivora, two closely related causual agents of cacao black pod achieved similar genome size and gene model numbers by different mechanisms.</title>
        <authorList>
            <person name="Ali S."/>
            <person name="Shao J."/>
            <person name="Larry D.J."/>
            <person name="Kronmiller B."/>
            <person name="Shen D."/>
            <person name="Strem M.D."/>
            <person name="Melnick R.L."/>
            <person name="Guiltinan M.J."/>
            <person name="Tyler B.M."/>
            <person name="Meinhardt L.W."/>
            <person name="Bailey B.A."/>
        </authorList>
    </citation>
    <scope>NUCLEOTIDE SEQUENCE [LARGE SCALE GENOMIC DNA]</scope>
    <source>
        <strain evidence="3">zdho120</strain>
    </source>
</reference>
<proteinExistence type="predicted"/>
<dbReference type="InterPro" id="IPR002156">
    <property type="entry name" value="RNaseH_domain"/>
</dbReference>
<dbReference type="Gene3D" id="3.30.420.10">
    <property type="entry name" value="Ribonuclease H-like superfamily/Ribonuclease H"/>
    <property type="match status" value="1"/>
</dbReference>
<dbReference type="EMBL" id="NBNE01001192">
    <property type="protein sequence ID" value="OWZ15102.1"/>
    <property type="molecule type" value="Genomic_DNA"/>
</dbReference>
<evidence type="ECO:0000313" key="2">
    <source>
        <dbReference type="EMBL" id="OWZ15102.1"/>
    </source>
</evidence>
<dbReference type="PANTHER" id="PTHR47723:SF19">
    <property type="entry name" value="POLYNUCLEOTIDYL TRANSFERASE, RIBONUCLEASE H-LIKE SUPERFAMILY PROTEIN"/>
    <property type="match status" value="1"/>
</dbReference>
<name>A0A225WC08_9STRA</name>
<protein>
    <recommendedName>
        <fullName evidence="1">RNase H type-1 domain-containing protein</fullName>
    </recommendedName>
</protein>
<evidence type="ECO:0000259" key="1">
    <source>
        <dbReference type="Pfam" id="PF13456"/>
    </source>
</evidence>
<dbReference type="InterPro" id="IPR012337">
    <property type="entry name" value="RNaseH-like_sf"/>
</dbReference>
<organism evidence="2 3">
    <name type="scientific">Phytophthora megakarya</name>
    <dbReference type="NCBI Taxonomy" id="4795"/>
    <lineage>
        <taxon>Eukaryota</taxon>
        <taxon>Sar</taxon>
        <taxon>Stramenopiles</taxon>
        <taxon>Oomycota</taxon>
        <taxon>Peronosporomycetes</taxon>
        <taxon>Peronosporales</taxon>
        <taxon>Peronosporaceae</taxon>
        <taxon>Phytophthora</taxon>
    </lineage>
</organism>
<feature type="domain" description="RNase H type-1" evidence="1">
    <location>
        <begin position="13"/>
        <end position="133"/>
    </location>
</feature>
<dbReference type="GO" id="GO:0004523">
    <property type="term" value="F:RNA-DNA hybrid ribonuclease activity"/>
    <property type="evidence" value="ECO:0007669"/>
    <property type="project" value="InterPro"/>
</dbReference>
<dbReference type="AlphaFoldDB" id="A0A225WC08"/>
<dbReference type="Proteomes" id="UP000198211">
    <property type="component" value="Unassembled WGS sequence"/>
</dbReference>
<gene>
    <name evidence="2" type="ORF">PHMEG_00011324</name>
</gene>
<dbReference type="Pfam" id="PF13456">
    <property type="entry name" value="RVT_3"/>
    <property type="match status" value="1"/>
</dbReference>
<accession>A0A225WC08</accession>
<dbReference type="GO" id="GO:0003676">
    <property type="term" value="F:nucleic acid binding"/>
    <property type="evidence" value="ECO:0007669"/>
    <property type="project" value="InterPro"/>
</dbReference>
<sequence length="160" mass="17773">MLEDIFEGAVLRFDGAAKTSTRQGSCGCILWELSGWKILDAQGFIIEDITVNDTEYCEHLNGLTMAQARGVRDLVAMGDSPIVIQQVQGLINCNQPKLQRQLTSCETLKKGLIRSAHVKRYFNQAANYLSSKALLLGRSWSVQEGGECKPVQRISKIKRS</sequence>
<evidence type="ECO:0000313" key="3">
    <source>
        <dbReference type="Proteomes" id="UP000198211"/>
    </source>
</evidence>
<dbReference type="OrthoDB" id="126704at2759"/>
<comment type="caution">
    <text evidence="2">The sequence shown here is derived from an EMBL/GenBank/DDBJ whole genome shotgun (WGS) entry which is preliminary data.</text>
</comment>
<dbReference type="PANTHER" id="PTHR47723">
    <property type="entry name" value="OS05G0353850 PROTEIN"/>
    <property type="match status" value="1"/>
</dbReference>
<dbReference type="InterPro" id="IPR053151">
    <property type="entry name" value="RNase_H-like"/>
</dbReference>
<dbReference type="SUPFAM" id="SSF53098">
    <property type="entry name" value="Ribonuclease H-like"/>
    <property type="match status" value="1"/>
</dbReference>
<keyword evidence="3" id="KW-1185">Reference proteome</keyword>
<dbReference type="InterPro" id="IPR036397">
    <property type="entry name" value="RNaseH_sf"/>
</dbReference>